<dbReference type="InterPro" id="IPR002195">
    <property type="entry name" value="Dihydroorotase_CS"/>
</dbReference>
<feature type="domain" description="Amidohydrolase-related" evidence="10">
    <location>
        <begin position="75"/>
        <end position="462"/>
    </location>
</feature>
<sequence length="483" mass="52404">MSSFAPFPTSPLTVMEIRVIVFTSSQVVLPDQDAPVPATIEIDPAAGKIIAVREGIEPESSYGPGTEYIDLGNKYLLPGLVDSHVHLNEPGRTDWEGFHTGTRAALAGGITCVVDMPLNSLPPTTTRENLEVKRRAAQGQCWTDVGFWGGVIPGNEQGLEKMVDAGVKGFKCFLVDSGVSEFPHVEEVHLRRALPHLKNLPTRLLFHAEVAVADVQRQTATVDQIAHDTHAYSTFLQSRPDSSELAALSLILSLAPSAPHLPLHIVHLSSAQCLAPIAAAKAAGVRLTVETCFHYLCLEAEKIGRGRTDYKCCPPIRTASNRAQLWEGLKQGTIDFVVSDHSPCTRALKQLDQEGGGDFMDAWGGVSSLGLGMSLLLSEGRHHGVGIRECVRWMGEHTARFVGLEGRKGKLMVGADADLVVFDPEEEHTISIHTILVKNKVTPYDGHTVKGRVKQTWLRGQLAFDSSRGELGFEGLQPRGGFI</sequence>
<dbReference type="UniPathway" id="UPA00395">
    <property type="reaction ID" value="UER00653"/>
</dbReference>
<keyword evidence="12" id="KW-1185">Reference proteome</keyword>
<evidence type="ECO:0000259" key="10">
    <source>
        <dbReference type="Pfam" id="PF01979"/>
    </source>
</evidence>
<evidence type="ECO:0000256" key="6">
    <source>
        <dbReference type="ARBA" id="ARBA00012863"/>
    </source>
</evidence>
<evidence type="ECO:0000313" key="11">
    <source>
        <dbReference type="EMBL" id="KZO98322.1"/>
    </source>
</evidence>
<dbReference type="GO" id="GO:0008270">
    <property type="term" value="F:zinc ion binding"/>
    <property type="evidence" value="ECO:0007669"/>
    <property type="project" value="InterPro"/>
</dbReference>
<accession>A0A167P1L3</accession>
<dbReference type="GO" id="GO:0005737">
    <property type="term" value="C:cytoplasm"/>
    <property type="evidence" value="ECO:0007669"/>
    <property type="project" value="TreeGrafter"/>
</dbReference>
<protein>
    <recommendedName>
        <fullName evidence="6">allantoinase</fullName>
        <ecNumber evidence="6">3.5.2.5</ecNumber>
    </recommendedName>
</protein>
<keyword evidence="7" id="KW-0479">Metal-binding</keyword>
<dbReference type="OrthoDB" id="1924787at2759"/>
<comment type="pathway">
    <text evidence="3">Nitrogen metabolism; (S)-allantoin degradation; allantoate from (S)-allantoin: step 1/1.</text>
</comment>
<dbReference type="Pfam" id="PF01979">
    <property type="entry name" value="Amidohydro_1"/>
    <property type="match status" value="1"/>
</dbReference>
<dbReference type="PANTHER" id="PTHR43668:SF2">
    <property type="entry name" value="ALLANTOINASE"/>
    <property type="match status" value="1"/>
</dbReference>
<name>A0A167P1L3_CALVF</name>
<evidence type="ECO:0000313" key="12">
    <source>
        <dbReference type="Proteomes" id="UP000076738"/>
    </source>
</evidence>
<organism evidence="11 12">
    <name type="scientific">Calocera viscosa (strain TUFC12733)</name>
    <dbReference type="NCBI Taxonomy" id="1330018"/>
    <lineage>
        <taxon>Eukaryota</taxon>
        <taxon>Fungi</taxon>
        <taxon>Dikarya</taxon>
        <taxon>Basidiomycota</taxon>
        <taxon>Agaricomycotina</taxon>
        <taxon>Dacrymycetes</taxon>
        <taxon>Dacrymycetales</taxon>
        <taxon>Dacrymycetaceae</taxon>
        <taxon>Calocera</taxon>
    </lineage>
</organism>
<gene>
    <name evidence="11" type="ORF">CALVIDRAFT_535404</name>
</gene>
<dbReference type="EC" id="3.5.2.5" evidence="6"/>
<dbReference type="NCBIfam" id="TIGR03178">
    <property type="entry name" value="allantoinase"/>
    <property type="match status" value="1"/>
</dbReference>
<dbReference type="InterPro" id="IPR011059">
    <property type="entry name" value="Metal-dep_hydrolase_composite"/>
</dbReference>
<dbReference type="PROSITE" id="PS00482">
    <property type="entry name" value="DIHYDROOROTASE_1"/>
    <property type="match status" value="1"/>
</dbReference>
<comment type="similarity">
    <text evidence="4">Belongs to the metallo-dependent hydrolases superfamily. Allantoinase family.</text>
</comment>
<dbReference type="FunFam" id="3.20.20.140:FF:000032">
    <property type="entry name" value="Allantoinase Dal1"/>
    <property type="match status" value="1"/>
</dbReference>
<dbReference type="PANTHER" id="PTHR43668">
    <property type="entry name" value="ALLANTOINASE"/>
    <property type="match status" value="1"/>
</dbReference>
<dbReference type="InterPro" id="IPR006680">
    <property type="entry name" value="Amidohydro-rel"/>
</dbReference>
<evidence type="ECO:0000256" key="9">
    <source>
        <dbReference type="ARBA" id="ARBA00022833"/>
    </source>
</evidence>
<dbReference type="SUPFAM" id="SSF51556">
    <property type="entry name" value="Metallo-dependent hydrolases"/>
    <property type="match status" value="1"/>
</dbReference>
<comment type="cofactor">
    <cofactor evidence="2">
        <name>Zn(2+)</name>
        <dbReference type="ChEBI" id="CHEBI:29105"/>
    </cofactor>
</comment>
<dbReference type="GO" id="GO:0006145">
    <property type="term" value="P:purine nucleobase catabolic process"/>
    <property type="evidence" value="ECO:0007669"/>
    <property type="project" value="TreeGrafter"/>
</dbReference>
<dbReference type="InterPro" id="IPR050138">
    <property type="entry name" value="DHOase/Allantoinase_Hydrolase"/>
</dbReference>
<comment type="catalytic activity">
    <reaction evidence="1">
        <text>(S)-allantoin + H2O = allantoate + H(+)</text>
        <dbReference type="Rhea" id="RHEA:17029"/>
        <dbReference type="ChEBI" id="CHEBI:15377"/>
        <dbReference type="ChEBI" id="CHEBI:15378"/>
        <dbReference type="ChEBI" id="CHEBI:15678"/>
        <dbReference type="ChEBI" id="CHEBI:17536"/>
        <dbReference type="EC" id="3.5.2.5"/>
    </reaction>
</comment>
<dbReference type="InterPro" id="IPR018228">
    <property type="entry name" value="DNase_TatD-rel_CS"/>
</dbReference>
<evidence type="ECO:0000256" key="4">
    <source>
        <dbReference type="ARBA" id="ARBA00010368"/>
    </source>
</evidence>
<dbReference type="SUPFAM" id="SSF51338">
    <property type="entry name" value="Composite domain of metallo-dependent hydrolases"/>
    <property type="match status" value="1"/>
</dbReference>
<evidence type="ECO:0000256" key="5">
    <source>
        <dbReference type="ARBA" id="ARBA00011881"/>
    </source>
</evidence>
<proteinExistence type="inferred from homology"/>
<comment type="subunit">
    <text evidence="5">Homotetramer.</text>
</comment>
<dbReference type="EMBL" id="KV417276">
    <property type="protein sequence ID" value="KZO98322.1"/>
    <property type="molecule type" value="Genomic_DNA"/>
</dbReference>
<dbReference type="Gene3D" id="3.20.20.140">
    <property type="entry name" value="Metal-dependent hydrolases"/>
    <property type="match status" value="1"/>
</dbReference>
<dbReference type="InterPro" id="IPR017593">
    <property type="entry name" value="Allantoinase"/>
</dbReference>
<dbReference type="GO" id="GO:0004038">
    <property type="term" value="F:allantoinase activity"/>
    <property type="evidence" value="ECO:0007669"/>
    <property type="project" value="UniProtKB-EC"/>
</dbReference>
<dbReference type="InterPro" id="IPR032466">
    <property type="entry name" value="Metal_Hydrolase"/>
</dbReference>
<reference evidence="11 12" key="1">
    <citation type="journal article" date="2016" name="Mol. Biol. Evol.">
        <title>Comparative Genomics of Early-Diverging Mushroom-Forming Fungi Provides Insights into the Origins of Lignocellulose Decay Capabilities.</title>
        <authorList>
            <person name="Nagy L.G."/>
            <person name="Riley R."/>
            <person name="Tritt A."/>
            <person name="Adam C."/>
            <person name="Daum C."/>
            <person name="Floudas D."/>
            <person name="Sun H."/>
            <person name="Yadav J.S."/>
            <person name="Pangilinan J."/>
            <person name="Larsson K.H."/>
            <person name="Matsuura K."/>
            <person name="Barry K."/>
            <person name="Labutti K."/>
            <person name="Kuo R."/>
            <person name="Ohm R.A."/>
            <person name="Bhattacharya S.S."/>
            <person name="Shirouzu T."/>
            <person name="Yoshinaga Y."/>
            <person name="Martin F.M."/>
            <person name="Grigoriev I.V."/>
            <person name="Hibbett D.S."/>
        </authorList>
    </citation>
    <scope>NUCLEOTIDE SEQUENCE [LARGE SCALE GENOMIC DNA]</scope>
    <source>
        <strain evidence="11 12">TUFC12733</strain>
    </source>
</reference>
<evidence type="ECO:0000256" key="2">
    <source>
        <dbReference type="ARBA" id="ARBA00001947"/>
    </source>
</evidence>
<evidence type="ECO:0000256" key="1">
    <source>
        <dbReference type="ARBA" id="ARBA00001756"/>
    </source>
</evidence>
<dbReference type="STRING" id="1330018.A0A167P1L3"/>
<dbReference type="PROSITE" id="PS01137">
    <property type="entry name" value="TATD_1"/>
    <property type="match status" value="1"/>
</dbReference>
<dbReference type="Proteomes" id="UP000076738">
    <property type="component" value="Unassembled WGS sequence"/>
</dbReference>
<dbReference type="GO" id="GO:0000256">
    <property type="term" value="P:allantoin catabolic process"/>
    <property type="evidence" value="ECO:0007669"/>
    <property type="project" value="UniProtKB-UniPathway"/>
</dbReference>
<evidence type="ECO:0000256" key="7">
    <source>
        <dbReference type="ARBA" id="ARBA00022723"/>
    </source>
</evidence>
<keyword evidence="9" id="KW-0862">Zinc</keyword>
<dbReference type="AlphaFoldDB" id="A0A167P1L3"/>
<evidence type="ECO:0000256" key="3">
    <source>
        <dbReference type="ARBA" id="ARBA00004968"/>
    </source>
</evidence>
<dbReference type="GO" id="GO:0050897">
    <property type="term" value="F:cobalt ion binding"/>
    <property type="evidence" value="ECO:0007669"/>
    <property type="project" value="InterPro"/>
</dbReference>
<keyword evidence="8" id="KW-0378">Hydrolase</keyword>
<evidence type="ECO:0000256" key="8">
    <source>
        <dbReference type="ARBA" id="ARBA00022801"/>
    </source>
</evidence>